<evidence type="ECO:0000313" key="3">
    <source>
        <dbReference type="Proteomes" id="UP001466933"/>
    </source>
</evidence>
<dbReference type="Proteomes" id="UP001466933">
    <property type="component" value="Unassembled WGS sequence"/>
</dbReference>
<feature type="compositionally biased region" description="Basic and acidic residues" evidence="1">
    <location>
        <begin position="67"/>
        <end position="78"/>
    </location>
</feature>
<comment type="caution">
    <text evidence="2">The sequence shown here is derived from an EMBL/GenBank/DDBJ whole genome shotgun (WGS) entry which is preliminary data.</text>
</comment>
<name>A0ABU9WN62_9BURK</name>
<reference evidence="2 3" key="1">
    <citation type="submission" date="2024-05" db="EMBL/GenBank/DDBJ databases">
        <title>Burkholderia sp. Nov. a novel bacteria isolated from rhizosphere soil of Camellia sinensis.</title>
        <authorList>
            <person name="Dong Y."/>
        </authorList>
    </citation>
    <scope>NUCLEOTIDE SEQUENCE [LARGE SCALE GENOMIC DNA]</scope>
    <source>
        <strain evidence="2 3">GS2Y</strain>
    </source>
</reference>
<protein>
    <submittedName>
        <fullName evidence="2">Uncharacterized protein</fullName>
    </submittedName>
</protein>
<keyword evidence="3" id="KW-1185">Reference proteome</keyword>
<sequence>MDFTDLVVHTGVKQNALGRRRFAGVDVSANTDIAVALDRSLASHFDPLLGWRDAALLHRASTQTGEAPEKRTRPEFISEKAQPGA</sequence>
<evidence type="ECO:0000256" key="1">
    <source>
        <dbReference type="SAM" id="MobiDB-lite"/>
    </source>
</evidence>
<evidence type="ECO:0000313" key="2">
    <source>
        <dbReference type="EMBL" id="MEN2473482.1"/>
    </source>
</evidence>
<dbReference type="RefSeq" id="WP_240674427.1">
    <property type="nucleotide sequence ID" value="NZ_CP183461.1"/>
</dbReference>
<dbReference type="EMBL" id="JBCPYA010000013">
    <property type="protein sequence ID" value="MEN2473482.1"/>
    <property type="molecule type" value="Genomic_DNA"/>
</dbReference>
<accession>A0ABU9WN62</accession>
<organism evidence="2 3">
    <name type="scientific">Burkholderia theae</name>
    <dbReference type="NCBI Taxonomy" id="3143496"/>
    <lineage>
        <taxon>Bacteria</taxon>
        <taxon>Pseudomonadati</taxon>
        <taxon>Pseudomonadota</taxon>
        <taxon>Betaproteobacteria</taxon>
        <taxon>Burkholderiales</taxon>
        <taxon>Burkholderiaceae</taxon>
        <taxon>Burkholderia</taxon>
    </lineage>
</organism>
<proteinExistence type="predicted"/>
<gene>
    <name evidence="2" type="ORF">VOI36_26595</name>
</gene>
<feature type="region of interest" description="Disordered" evidence="1">
    <location>
        <begin position="60"/>
        <end position="85"/>
    </location>
</feature>